<evidence type="ECO:0000256" key="6">
    <source>
        <dbReference type="SAM" id="MobiDB-lite"/>
    </source>
</evidence>
<dbReference type="Pfam" id="PF05485">
    <property type="entry name" value="THAP"/>
    <property type="match status" value="1"/>
</dbReference>
<dbReference type="STRING" id="283909.R7ULN9"/>
<reference evidence="10" key="1">
    <citation type="submission" date="2012-12" db="EMBL/GenBank/DDBJ databases">
        <authorList>
            <person name="Hellsten U."/>
            <person name="Grimwood J."/>
            <person name="Chapman J.A."/>
            <person name="Shapiro H."/>
            <person name="Aerts A."/>
            <person name="Otillar R.P."/>
            <person name="Terry A.Y."/>
            <person name="Boore J.L."/>
            <person name="Simakov O."/>
            <person name="Marletaz F."/>
            <person name="Cho S.-J."/>
            <person name="Edsinger-Gonzales E."/>
            <person name="Havlak P."/>
            <person name="Kuo D.-H."/>
            <person name="Larsson T."/>
            <person name="Lv J."/>
            <person name="Arendt D."/>
            <person name="Savage R."/>
            <person name="Osoegawa K."/>
            <person name="de Jong P."/>
            <person name="Lindberg D.R."/>
            <person name="Seaver E.C."/>
            <person name="Weisblat D.A."/>
            <person name="Putnam N.H."/>
            <person name="Grigoriev I.V."/>
            <person name="Rokhsar D.S."/>
        </authorList>
    </citation>
    <scope>NUCLEOTIDE SEQUENCE</scope>
    <source>
        <strain evidence="10">I ESC-2004</strain>
    </source>
</reference>
<dbReference type="EMBL" id="AMQN01007076">
    <property type="status" value="NOT_ANNOTATED_CDS"/>
    <property type="molecule type" value="Genomic_DNA"/>
</dbReference>
<dbReference type="Proteomes" id="UP000014760">
    <property type="component" value="Unassembled WGS sequence"/>
</dbReference>
<reference evidence="8 10" key="2">
    <citation type="journal article" date="2013" name="Nature">
        <title>Insights into bilaterian evolution from three spiralian genomes.</title>
        <authorList>
            <person name="Simakov O."/>
            <person name="Marletaz F."/>
            <person name="Cho S.J."/>
            <person name="Edsinger-Gonzales E."/>
            <person name="Havlak P."/>
            <person name="Hellsten U."/>
            <person name="Kuo D.H."/>
            <person name="Larsson T."/>
            <person name="Lv J."/>
            <person name="Arendt D."/>
            <person name="Savage R."/>
            <person name="Osoegawa K."/>
            <person name="de Jong P."/>
            <person name="Grimwood J."/>
            <person name="Chapman J.A."/>
            <person name="Shapiro H."/>
            <person name="Aerts A."/>
            <person name="Otillar R.P."/>
            <person name="Terry A.Y."/>
            <person name="Boore J.L."/>
            <person name="Grigoriev I.V."/>
            <person name="Lindberg D.R."/>
            <person name="Seaver E.C."/>
            <person name="Weisblat D.A."/>
            <person name="Putnam N.H."/>
            <person name="Rokhsar D.S."/>
        </authorList>
    </citation>
    <scope>NUCLEOTIDE SEQUENCE</scope>
    <source>
        <strain evidence="8 10">I ESC-2004</strain>
    </source>
</reference>
<accession>R7ULN9</accession>
<evidence type="ECO:0000256" key="4">
    <source>
        <dbReference type="ARBA" id="ARBA00023125"/>
    </source>
</evidence>
<reference evidence="9" key="3">
    <citation type="submission" date="2015-06" db="UniProtKB">
        <authorList>
            <consortium name="EnsemblMetazoa"/>
        </authorList>
    </citation>
    <scope>IDENTIFICATION</scope>
</reference>
<dbReference type="GO" id="GO:0008270">
    <property type="term" value="F:zinc ion binding"/>
    <property type="evidence" value="ECO:0007669"/>
    <property type="project" value="UniProtKB-KW"/>
</dbReference>
<evidence type="ECO:0000256" key="5">
    <source>
        <dbReference type="PROSITE-ProRule" id="PRU00309"/>
    </source>
</evidence>
<keyword evidence="2 5" id="KW-0863">Zinc-finger</keyword>
<keyword evidence="10" id="KW-1185">Reference proteome</keyword>
<keyword evidence="4 5" id="KW-0238">DNA-binding</keyword>
<dbReference type="InterPro" id="IPR052224">
    <property type="entry name" value="THAP_domain_protein"/>
</dbReference>
<evidence type="ECO:0000256" key="2">
    <source>
        <dbReference type="ARBA" id="ARBA00022771"/>
    </source>
</evidence>
<evidence type="ECO:0000259" key="7">
    <source>
        <dbReference type="PROSITE" id="PS50950"/>
    </source>
</evidence>
<dbReference type="SMART" id="SM00692">
    <property type="entry name" value="DM3"/>
    <property type="match status" value="1"/>
</dbReference>
<proteinExistence type="predicted"/>
<feature type="domain" description="THAP-type" evidence="7">
    <location>
        <begin position="13"/>
        <end position="115"/>
    </location>
</feature>
<dbReference type="PANTHER" id="PTHR46927:SF3">
    <property type="entry name" value="THAP-TYPE DOMAIN-CONTAINING PROTEIN"/>
    <property type="match status" value="1"/>
</dbReference>
<dbReference type="PROSITE" id="PS50950">
    <property type="entry name" value="ZF_THAP"/>
    <property type="match status" value="1"/>
</dbReference>
<name>R7ULN9_CAPTE</name>
<evidence type="ECO:0000256" key="3">
    <source>
        <dbReference type="ARBA" id="ARBA00022833"/>
    </source>
</evidence>
<dbReference type="GO" id="GO:0003677">
    <property type="term" value="F:DNA binding"/>
    <property type="evidence" value="ECO:0007669"/>
    <property type="project" value="UniProtKB-UniRule"/>
</dbReference>
<dbReference type="EMBL" id="KB299905">
    <property type="protein sequence ID" value="ELU07454.1"/>
    <property type="molecule type" value="Genomic_DNA"/>
</dbReference>
<dbReference type="OrthoDB" id="8053926at2759"/>
<dbReference type="SMART" id="SM00980">
    <property type="entry name" value="THAP"/>
    <property type="match status" value="1"/>
</dbReference>
<dbReference type="InterPro" id="IPR006612">
    <property type="entry name" value="THAP_Znf"/>
</dbReference>
<keyword evidence="3" id="KW-0862">Zinc</keyword>
<feature type="region of interest" description="Disordered" evidence="6">
    <location>
        <begin position="115"/>
        <end position="140"/>
    </location>
</feature>
<keyword evidence="1" id="KW-0479">Metal-binding</keyword>
<dbReference type="HOGENOM" id="CLU_734140_0_0_1"/>
<dbReference type="SUPFAM" id="SSF57716">
    <property type="entry name" value="Glucocorticoid receptor-like (DNA-binding domain)"/>
    <property type="match status" value="1"/>
</dbReference>
<dbReference type="EnsemblMetazoa" id="CapteT226467">
    <property type="protein sequence ID" value="CapteP226467"/>
    <property type="gene ID" value="CapteG226467"/>
</dbReference>
<evidence type="ECO:0000313" key="9">
    <source>
        <dbReference type="EnsemblMetazoa" id="CapteP226467"/>
    </source>
</evidence>
<dbReference type="AlphaFoldDB" id="R7ULN9"/>
<evidence type="ECO:0000256" key="1">
    <source>
        <dbReference type="ARBA" id="ARBA00022723"/>
    </source>
</evidence>
<dbReference type="PANTHER" id="PTHR46927">
    <property type="entry name" value="AGAP005574-PA"/>
    <property type="match status" value="1"/>
</dbReference>
<protein>
    <recommendedName>
        <fullName evidence="7">THAP-type domain-containing protein</fullName>
    </recommendedName>
</protein>
<evidence type="ECO:0000313" key="10">
    <source>
        <dbReference type="Proteomes" id="UP000014760"/>
    </source>
</evidence>
<organism evidence="8">
    <name type="scientific">Capitella teleta</name>
    <name type="common">Polychaete worm</name>
    <dbReference type="NCBI Taxonomy" id="283909"/>
    <lineage>
        <taxon>Eukaryota</taxon>
        <taxon>Metazoa</taxon>
        <taxon>Spiralia</taxon>
        <taxon>Lophotrochozoa</taxon>
        <taxon>Annelida</taxon>
        <taxon>Polychaeta</taxon>
        <taxon>Sedentaria</taxon>
        <taxon>Scolecida</taxon>
        <taxon>Capitellidae</taxon>
        <taxon>Capitella</taxon>
    </lineage>
</organism>
<sequence length="377" mass="44096">MADSAKKIAINCYTRYCAVYNCSRSKNKNPNLAFFTFPKPGMKEPEQALSAIGRCKQWWIFTRRCDLDIQKDFKKIQNLAMCEGHFEAGQFMNPADKGIDKPRKRLRRDAVPTLFDLSTPQTSKPRRSLERKSPTRKRQRAITFHTPHRNITPPILNINNQPIENTNETNFLGITIDKHLNFKPHINKIATKLSRISGILNKLKHFVPHFTLKTIYQSLFIPHLTYGIMAWSKSPHSSQIVKIQKKAVRIITNSKYNAHTDPLFHKLKILKMEDLRRLFELKFFYKWKNGDLPYYFHDFLDPGRDENRLLVPIHRHQFFKSGLRYTITKTVNSTPDNILRISSTHSLKALSERVKTHYINNYSTDCILSNCYVCSNQ</sequence>
<evidence type="ECO:0000313" key="8">
    <source>
        <dbReference type="EMBL" id="ELU07454.1"/>
    </source>
</evidence>
<gene>
    <name evidence="8" type="ORF">CAPTEDRAFT_226467</name>
</gene>